<dbReference type="InterPro" id="IPR043129">
    <property type="entry name" value="ATPase_NBD"/>
</dbReference>
<dbReference type="FunFam" id="3.90.640.10:FF:000003">
    <property type="entry name" value="Molecular chaperone DnaK"/>
    <property type="match status" value="1"/>
</dbReference>
<name>A0A511QKN8_9VIBR</name>
<dbReference type="OrthoDB" id="580874at2"/>
<dbReference type="Gene3D" id="3.30.420.40">
    <property type="match status" value="2"/>
</dbReference>
<evidence type="ECO:0000313" key="6">
    <source>
        <dbReference type="EMBL" id="GEM77859.1"/>
    </source>
</evidence>
<evidence type="ECO:0000256" key="4">
    <source>
        <dbReference type="ARBA" id="ARBA00023186"/>
    </source>
</evidence>
<dbReference type="GO" id="GO:0140662">
    <property type="term" value="F:ATP-dependent protein folding chaperone"/>
    <property type="evidence" value="ECO:0007669"/>
    <property type="project" value="InterPro"/>
</dbReference>
<dbReference type="RefSeq" id="WP_119008953.1">
    <property type="nucleotide sequence ID" value="NZ_BJXK01000001.1"/>
</dbReference>
<accession>A0A511QKN8</accession>
<dbReference type="EMBL" id="BJXK01000001">
    <property type="protein sequence ID" value="GEM77859.1"/>
    <property type="molecule type" value="Genomic_DNA"/>
</dbReference>
<proteinExistence type="inferred from homology"/>
<evidence type="ECO:0000256" key="3">
    <source>
        <dbReference type="ARBA" id="ARBA00022840"/>
    </source>
</evidence>
<evidence type="ECO:0000256" key="2">
    <source>
        <dbReference type="ARBA" id="ARBA00022741"/>
    </source>
</evidence>
<evidence type="ECO:0000313" key="7">
    <source>
        <dbReference type="Proteomes" id="UP000321113"/>
    </source>
</evidence>
<gene>
    <name evidence="6" type="primary">dnaK</name>
    <name evidence="6" type="ORF">VSU01S_01040</name>
</gene>
<keyword evidence="4" id="KW-0143">Chaperone</keyword>
<dbReference type="InterPro" id="IPR013126">
    <property type="entry name" value="Hsp_70_fam"/>
</dbReference>
<dbReference type="Pfam" id="PF00012">
    <property type="entry name" value="HSP70"/>
    <property type="match status" value="2"/>
</dbReference>
<reference evidence="6 7" key="1">
    <citation type="submission" date="2019-07" db="EMBL/GenBank/DDBJ databases">
        <title>Whole genome shotgun sequence of Vibrio superstes NBRC 103154.</title>
        <authorList>
            <person name="Hosoyama A."/>
            <person name="Uohara A."/>
            <person name="Ohji S."/>
            <person name="Ichikawa N."/>
        </authorList>
    </citation>
    <scope>NUCLEOTIDE SEQUENCE [LARGE SCALE GENOMIC DNA]</scope>
    <source>
        <strain evidence="6 7">NBRC 103154</strain>
    </source>
</reference>
<keyword evidence="7" id="KW-1185">Reference proteome</keyword>
<comment type="caution">
    <text evidence="6">The sequence shown here is derived from an EMBL/GenBank/DDBJ whole genome shotgun (WGS) entry which is preliminary data.</text>
</comment>
<organism evidence="6 7">
    <name type="scientific">Vibrio superstes NBRC 103154</name>
    <dbReference type="NCBI Taxonomy" id="1219062"/>
    <lineage>
        <taxon>Bacteria</taxon>
        <taxon>Pseudomonadati</taxon>
        <taxon>Pseudomonadota</taxon>
        <taxon>Gammaproteobacteria</taxon>
        <taxon>Vibrionales</taxon>
        <taxon>Vibrionaceae</taxon>
        <taxon>Vibrio</taxon>
    </lineage>
</organism>
<dbReference type="Proteomes" id="UP000321113">
    <property type="component" value="Unassembled WGS sequence"/>
</dbReference>
<dbReference type="GO" id="GO:0005524">
    <property type="term" value="F:ATP binding"/>
    <property type="evidence" value="ECO:0007669"/>
    <property type="project" value="UniProtKB-KW"/>
</dbReference>
<sequence length="588" mass="65363">MVQVVGIDFGTTNSLISVVTYDGRVYSFDDVGKPHPSVVRYETDQVICGRKAKEKLEKAGVGVLGNTVRGPKKLLKQTAINVDGRIVNPVDVVTDLVRYLKDEALNDENAEAADLTRAVVTIPVDMDGQGRVALREALLNAGIYVETFVHEPLAALYAYFKDLDDTEDAFRRFEGRMVLVFDWGGGTLDLTLCKVVNGALVQVQNKGNNTVGGDYLDEAIVSYVEKQHAKQHGWDEDNYLERNPDMKAKLLVACEKAKIDLSSKEKTNVFLPEYYQGDDEESEIDVWLTRTEIEQVCFRLIQKGIREIEMLLSPEQADIDPQTIALCLATGGMVSMPTIKRQLSEIFGVAALHISKKGDRIISEGAARIAADKLDVTLAKPFELLEARNSVVTMLRQGTALPKRGFSIQQEQSMYCTDPRDGTALMTFKRPTMIDKSGASDARTNYGNVSVPINPHFPPLSERIVVNVRIDDNLIAHVSAIGSDEGEEVKAQFYELEFALKATKGPTHSKKKTEQLDASTTTGAGTVALANVSRSEHRWELVPGELIKEHNDKNPYLKKNYTEQQRIELLRYQPCSRCGAKWKKNCCT</sequence>
<keyword evidence="2 5" id="KW-0547">Nucleotide-binding</keyword>
<protein>
    <submittedName>
        <fullName evidence="6">Chaperone protein DnaK</fullName>
    </submittedName>
</protein>
<evidence type="ECO:0000256" key="1">
    <source>
        <dbReference type="ARBA" id="ARBA00007381"/>
    </source>
</evidence>
<evidence type="ECO:0000256" key="5">
    <source>
        <dbReference type="RuleBase" id="RU003322"/>
    </source>
</evidence>
<dbReference type="PANTHER" id="PTHR19375">
    <property type="entry name" value="HEAT SHOCK PROTEIN 70KDA"/>
    <property type="match status" value="1"/>
</dbReference>
<dbReference type="AlphaFoldDB" id="A0A511QKN8"/>
<keyword evidence="3 5" id="KW-0067">ATP-binding</keyword>
<dbReference type="Gene3D" id="3.90.640.10">
    <property type="entry name" value="Actin, Chain A, domain 4"/>
    <property type="match status" value="1"/>
</dbReference>
<comment type="similarity">
    <text evidence="1 5">Belongs to the heat shock protein 70 family.</text>
</comment>
<dbReference type="PRINTS" id="PR00301">
    <property type="entry name" value="HEATSHOCK70"/>
</dbReference>
<dbReference type="SUPFAM" id="SSF53067">
    <property type="entry name" value="Actin-like ATPase domain"/>
    <property type="match status" value="2"/>
</dbReference>